<comment type="caution">
    <text evidence="1">The sequence shown here is derived from an EMBL/GenBank/DDBJ whole genome shotgun (WGS) entry which is preliminary data.</text>
</comment>
<organism evidence="1 2">
    <name type="scientific">Prolixibacter denitrificans</name>
    <dbReference type="NCBI Taxonomy" id="1541063"/>
    <lineage>
        <taxon>Bacteria</taxon>
        <taxon>Pseudomonadati</taxon>
        <taxon>Bacteroidota</taxon>
        <taxon>Bacteroidia</taxon>
        <taxon>Marinilabiliales</taxon>
        <taxon>Prolixibacteraceae</taxon>
        <taxon>Prolixibacter</taxon>
    </lineage>
</organism>
<dbReference type="EMBL" id="BLAU01000001">
    <property type="protein sequence ID" value="GET20646.1"/>
    <property type="molecule type" value="Genomic_DNA"/>
</dbReference>
<reference evidence="1 2" key="1">
    <citation type="submission" date="2019-10" db="EMBL/GenBank/DDBJ databases">
        <title>Prolixibacter strains distinguished by the presence of nitrate reductase genes were adept at nitrate-dependent anaerobic corrosion of metallic iron and carbon steel.</title>
        <authorList>
            <person name="Iino T."/>
            <person name="Shono N."/>
            <person name="Ito K."/>
            <person name="Nakamura R."/>
            <person name="Sueoka K."/>
            <person name="Harayama S."/>
            <person name="Ohkuma M."/>
        </authorList>
    </citation>
    <scope>NUCLEOTIDE SEQUENCE [LARGE SCALE GENOMIC DNA]</scope>
    <source>
        <strain evidence="1 2">MIC1-1</strain>
    </source>
</reference>
<accession>A0ABQ0ZGQ6</accession>
<name>A0ABQ0ZGQ6_9BACT</name>
<keyword evidence="2" id="KW-1185">Reference proteome</keyword>
<evidence type="ECO:0000313" key="2">
    <source>
        <dbReference type="Proteomes" id="UP000396862"/>
    </source>
</evidence>
<protein>
    <submittedName>
        <fullName evidence="1">Uncharacterized protein</fullName>
    </submittedName>
</protein>
<proteinExistence type="predicted"/>
<sequence length="62" mass="7129">MNSGLIHYLKEKGISVHENRLEKILRLLLENPDKGSNWLSGSDDFGEGHEQVEEIVRLREKA</sequence>
<dbReference type="Proteomes" id="UP000396862">
    <property type="component" value="Unassembled WGS sequence"/>
</dbReference>
<gene>
    <name evidence="1" type="ORF">JCM18694_08920</name>
</gene>
<evidence type="ECO:0000313" key="1">
    <source>
        <dbReference type="EMBL" id="GET20646.1"/>
    </source>
</evidence>